<gene>
    <name evidence="3" type="ORF">HNP55_001173</name>
</gene>
<feature type="compositionally biased region" description="Acidic residues" evidence="2">
    <location>
        <begin position="242"/>
        <end position="252"/>
    </location>
</feature>
<dbReference type="RefSeq" id="WP_246448214.1">
    <property type="nucleotide sequence ID" value="NZ_JACHLP010000002.1"/>
</dbReference>
<evidence type="ECO:0000256" key="2">
    <source>
        <dbReference type="SAM" id="MobiDB-lite"/>
    </source>
</evidence>
<comment type="caution">
    <text evidence="3">The sequence shown here is derived from an EMBL/GenBank/DDBJ whole genome shotgun (WGS) entry which is preliminary data.</text>
</comment>
<accession>A0A840L8X8</accession>
<name>A0A840L8X8_9BURK</name>
<evidence type="ECO:0000256" key="1">
    <source>
        <dbReference type="SAM" id="Coils"/>
    </source>
</evidence>
<keyword evidence="4" id="KW-1185">Reference proteome</keyword>
<evidence type="ECO:0008006" key="5">
    <source>
        <dbReference type="Google" id="ProtNLM"/>
    </source>
</evidence>
<feature type="coiled-coil region" evidence="1">
    <location>
        <begin position="143"/>
        <end position="170"/>
    </location>
</feature>
<dbReference type="Proteomes" id="UP000562027">
    <property type="component" value="Unassembled WGS sequence"/>
</dbReference>
<keyword evidence="1" id="KW-0175">Coiled coil</keyword>
<reference evidence="3 4" key="1">
    <citation type="submission" date="2020-08" db="EMBL/GenBank/DDBJ databases">
        <title>Functional genomics of gut bacteria from endangered species of beetles.</title>
        <authorList>
            <person name="Carlos-Shanley C."/>
        </authorList>
    </citation>
    <scope>NUCLEOTIDE SEQUENCE [LARGE SCALE GENOMIC DNA]</scope>
    <source>
        <strain evidence="3 4">S00239</strain>
    </source>
</reference>
<proteinExistence type="predicted"/>
<protein>
    <recommendedName>
        <fullName evidence="5">DUF4124 domain-containing protein</fullName>
    </recommendedName>
</protein>
<evidence type="ECO:0000313" key="3">
    <source>
        <dbReference type="EMBL" id="MBB4842658.1"/>
    </source>
</evidence>
<sequence length="252" mass="28040">MLQPLRNRILEDVNSTPRRRVLPGPALLFCAFTSLSANQGLAQPPAPKTNIYTCTTLDGRRLTSDRPIAECSTREQRILNADGSHRATLPPAMSPEERAAQEVRERKRAAERAAQLDAVRRDRNLMQRFPSEATHNSARSAALDDTHKAMQASERRIQELAQERKPLLDEAEFYKGRALPAKLKQQMDANDAAVEAQQQLIENQKAELVRINSRYDAELSRLKRLWAGAAPGSLGVSKLDADADEAAPDGKR</sequence>
<dbReference type="EMBL" id="JACHLP010000002">
    <property type="protein sequence ID" value="MBB4842658.1"/>
    <property type="molecule type" value="Genomic_DNA"/>
</dbReference>
<feature type="region of interest" description="Disordered" evidence="2">
    <location>
        <begin position="232"/>
        <end position="252"/>
    </location>
</feature>
<dbReference type="AlphaFoldDB" id="A0A840L8X8"/>
<organism evidence="3 4">
    <name type="scientific">Roseateles oligotrophus</name>
    <dbReference type="NCBI Taxonomy" id="1769250"/>
    <lineage>
        <taxon>Bacteria</taxon>
        <taxon>Pseudomonadati</taxon>
        <taxon>Pseudomonadota</taxon>
        <taxon>Betaproteobacteria</taxon>
        <taxon>Burkholderiales</taxon>
        <taxon>Sphaerotilaceae</taxon>
        <taxon>Roseateles</taxon>
    </lineage>
</organism>
<evidence type="ECO:0000313" key="4">
    <source>
        <dbReference type="Proteomes" id="UP000562027"/>
    </source>
</evidence>